<organism evidence="1 2">
    <name type="scientific">Nocardia implantans</name>
    <dbReference type="NCBI Taxonomy" id="3108168"/>
    <lineage>
        <taxon>Bacteria</taxon>
        <taxon>Bacillati</taxon>
        <taxon>Actinomycetota</taxon>
        <taxon>Actinomycetes</taxon>
        <taxon>Mycobacteriales</taxon>
        <taxon>Nocardiaceae</taxon>
        <taxon>Nocardia</taxon>
    </lineage>
</organism>
<comment type="caution">
    <text evidence="1">The sequence shown here is derived from an EMBL/GenBank/DDBJ whole genome shotgun (WGS) entry which is preliminary data.</text>
</comment>
<evidence type="ECO:0000313" key="1">
    <source>
        <dbReference type="EMBL" id="MEB3514697.1"/>
    </source>
</evidence>
<protein>
    <submittedName>
        <fullName evidence="1">Uncharacterized protein</fullName>
    </submittedName>
</protein>
<name>A0ABU6B4I4_9NOCA</name>
<dbReference type="RefSeq" id="WP_195083223.1">
    <property type="nucleotide sequence ID" value="NZ_JAYESH010000024.1"/>
</dbReference>
<sequence length="92" mass="10106">MGDGDELVESTGIDPWAAYLPGQELVPAYLVSRFAAQYCAIVDVLVEAQDTSLTGMSFDEIATRLQAWVSERAGQEVADRLLHEDSSRSMRV</sequence>
<dbReference type="EMBL" id="JAYKYQ010000021">
    <property type="protein sequence ID" value="MEB3514697.1"/>
    <property type="molecule type" value="Genomic_DNA"/>
</dbReference>
<gene>
    <name evidence="1" type="ORF">U3653_32140</name>
</gene>
<dbReference type="Proteomes" id="UP001348098">
    <property type="component" value="Unassembled WGS sequence"/>
</dbReference>
<accession>A0ABU6B4I4</accession>
<evidence type="ECO:0000313" key="2">
    <source>
        <dbReference type="Proteomes" id="UP001348098"/>
    </source>
</evidence>
<reference evidence="1 2" key="1">
    <citation type="submission" date="2023-12" db="EMBL/GenBank/DDBJ databases">
        <title>novel species in genus Nocarida.</title>
        <authorList>
            <person name="Li Z."/>
        </authorList>
    </citation>
    <scope>NUCLEOTIDE SEQUENCE [LARGE SCALE GENOMIC DNA]</scope>
    <source>
        <strain evidence="1 2">CDC186</strain>
    </source>
</reference>
<proteinExistence type="predicted"/>
<keyword evidence="2" id="KW-1185">Reference proteome</keyword>